<evidence type="ECO:0000256" key="1">
    <source>
        <dbReference type="ARBA" id="ARBA00022603"/>
    </source>
</evidence>
<dbReference type="Proteomes" id="UP000006732">
    <property type="component" value="Chromosome"/>
</dbReference>
<dbReference type="InterPro" id="IPR000878">
    <property type="entry name" value="4pyrrol_Mease"/>
</dbReference>
<dbReference type="STRING" id="338966.Ppro_1250"/>
<dbReference type="GO" id="GO:0032259">
    <property type="term" value="P:methylation"/>
    <property type="evidence" value="ECO:0007669"/>
    <property type="project" value="UniProtKB-KW"/>
</dbReference>
<feature type="domain" description="Tetrapyrrole methylase" evidence="5">
    <location>
        <begin position="39"/>
        <end position="266"/>
    </location>
</feature>
<evidence type="ECO:0000256" key="4">
    <source>
        <dbReference type="SAM" id="SignalP"/>
    </source>
</evidence>
<dbReference type="OrthoDB" id="9804789at2"/>
<dbReference type="SUPFAM" id="SSF53790">
    <property type="entry name" value="Tetrapyrrole methylase"/>
    <property type="match status" value="1"/>
</dbReference>
<keyword evidence="3" id="KW-0949">S-adenosyl-L-methionine</keyword>
<evidence type="ECO:0000313" key="6">
    <source>
        <dbReference type="EMBL" id="ABK98871.1"/>
    </source>
</evidence>
<dbReference type="InterPro" id="IPR014777">
    <property type="entry name" value="4pyrrole_Mease_sub1"/>
</dbReference>
<dbReference type="InterPro" id="IPR014776">
    <property type="entry name" value="4pyrrole_Mease_sub2"/>
</dbReference>
<dbReference type="Gene3D" id="3.40.1010.10">
    <property type="entry name" value="Cobalt-precorrin-4 Transmethylase, Domain 1"/>
    <property type="match status" value="1"/>
</dbReference>
<keyword evidence="7" id="KW-1185">Reference proteome</keyword>
<gene>
    <name evidence="6" type="ordered locus">Ppro_1250</name>
</gene>
<dbReference type="eggNOG" id="COG2875">
    <property type="taxonomic scope" value="Bacteria"/>
</dbReference>
<dbReference type="EMBL" id="CP000482">
    <property type="protein sequence ID" value="ABK98871.1"/>
    <property type="molecule type" value="Genomic_DNA"/>
</dbReference>
<dbReference type="InterPro" id="IPR050161">
    <property type="entry name" value="Siro_Cobalamin_biosynth"/>
</dbReference>
<feature type="chain" id="PRO_5002632002" evidence="4">
    <location>
        <begin position="33"/>
        <end position="296"/>
    </location>
</feature>
<protein>
    <submittedName>
        <fullName evidence="6">Uroporphyrin-III C/tetrapyrrole (Corrin/Porphyrin) methyltransferase</fullName>
    </submittedName>
</protein>
<dbReference type="GO" id="GO:0008168">
    <property type="term" value="F:methyltransferase activity"/>
    <property type="evidence" value="ECO:0007669"/>
    <property type="project" value="UniProtKB-KW"/>
</dbReference>
<reference evidence="6 7" key="1">
    <citation type="submission" date="2006-10" db="EMBL/GenBank/DDBJ databases">
        <title>Complete sequence of chromosome of Pelobacter propionicus DSM 2379.</title>
        <authorList>
            <consortium name="US DOE Joint Genome Institute"/>
            <person name="Copeland A."/>
            <person name="Lucas S."/>
            <person name="Lapidus A."/>
            <person name="Barry K."/>
            <person name="Detter J.C."/>
            <person name="Glavina del Rio T."/>
            <person name="Hammon N."/>
            <person name="Israni S."/>
            <person name="Dalin E."/>
            <person name="Tice H."/>
            <person name="Pitluck S."/>
            <person name="Saunders E."/>
            <person name="Brettin T."/>
            <person name="Bruce D."/>
            <person name="Han C."/>
            <person name="Tapia R."/>
            <person name="Schmutz J."/>
            <person name="Larimer F."/>
            <person name="Land M."/>
            <person name="Hauser L."/>
            <person name="Kyrpides N."/>
            <person name="Kim E."/>
            <person name="Lovley D."/>
            <person name="Richardson P."/>
        </authorList>
    </citation>
    <scope>NUCLEOTIDE SEQUENCE [LARGE SCALE GENOMIC DNA]</scope>
    <source>
        <strain evidence="7">DSM 2379 / NBRC 103807 / OttBd1</strain>
    </source>
</reference>
<dbReference type="Gene3D" id="3.30.950.10">
    <property type="entry name" value="Methyltransferase, Cobalt-precorrin-4 Transmethylase, Domain 2"/>
    <property type="match status" value="1"/>
</dbReference>
<name>A1ANF1_PELPD</name>
<dbReference type="HOGENOM" id="CLU_011276_7_0_7"/>
<accession>A1ANF1</accession>
<dbReference type="InterPro" id="IPR035996">
    <property type="entry name" value="4pyrrol_Methylase_sf"/>
</dbReference>
<organism evidence="6 7">
    <name type="scientific">Pelobacter propionicus (strain DSM 2379 / NBRC 103807 / OttBd1)</name>
    <dbReference type="NCBI Taxonomy" id="338966"/>
    <lineage>
        <taxon>Bacteria</taxon>
        <taxon>Pseudomonadati</taxon>
        <taxon>Thermodesulfobacteriota</taxon>
        <taxon>Desulfuromonadia</taxon>
        <taxon>Desulfuromonadales</taxon>
        <taxon>Desulfuromonadaceae</taxon>
        <taxon>Pelobacter</taxon>
    </lineage>
</organism>
<dbReference type="PANTHER" id="PTHR45790:SF4">
    <property type="entry name" value="COBALT-PRECORRIN-4 C(11)-METHYLTRANSFERASE"/>
    <property type="match status" value="1"/>
</dbReference>
<keyword evidence="2 6" id="KW-0808">Transferase</keyword>
<evidence type="ECO:0000256" key="2">
    <source>
        <dbReference type="ARBA" id="ARBA00022679"/>
    </source>
</evidence>
<keyword evidence="1 6" id="KW-0489">Methyltransferase</keyword>
<evidence type="ECO:0000259" key="5">
    <source>
        <dbReference type="Pfam" id="PF00590"/>
    </source>
</evidence>
<dbReference type="Pfam" id="PF00590">
    <property type="entry name" value="TP_methylase"/>
    <property type="match status" value="1"/>
</dbReference>
<dbReference type="CDD" id="cd11724">
    <property type="entry name" value="TP_methylase"/>
    <property type="match status" value="1"/>
</dbReference>
<dbReference type="KEGG" id="ppd:Ppro_1250"/>
<proteinExistence type="predicted"/>
<feature type="signal peptide" evidence="4">
    <location>
        <begin position="1"/>
        <end position="32"/>
    </location>
</feature>
<evidence type="ECO:0000313" key="7">
    <source>
        <dbReference type="Proteomes" id="UP000006732"/>
    </source>
</evidence>
<evidence type="ECO:0000256" key="3">
    <source>
        <dbReference type="ARBA" id="ARBA00022691"/>
    </source>
</evidence>
<keyword evidence="4" id="KW-0732">Signal</keyword>
<dbReference type="AlphaFoldDB" id="A1ANF1"/>
<sequence>MHIFNRHTKRLLVFMFFAVLALPLFSSSDALARDEAATRLHLVSVGSGDPDNITLKAVTVIRDADIVFCDKRIRDKFPVLLHGKEIHDIGFGIFGIFGKSMEEAKKNKRFNYEEKTKELKQIDAVIRAAVRNGKKVAVLDSGDPTIYGPHMWYMEAFEDLNPEVVPGISCFNAANAALKKGVTSGKNTHSVILTASFGREDAGGTDSIENLSANRASMVFFTMFLNMDEVVKKLRVHYLPETPIAIVLNAGYREKERVIRGTLGTILAEMKGEKLPFEHLIYVGDFLTNRYQASGK</sequence>
<dbReference type="RefSeq" id="WP_011735173.1">
    <property type="nucleotide sequence ID" value="NC_008609.1"/>
</dbReference>
<dbReference type="PANTHER" id="PTHR45790">
    <property type="entry name" value="SIROHEME SYNTHASE-RELATED"/>
    <property type="match status" value="1"/>
</dbReference>